<sequence length="165" mass="19128">SDICETDFEEPPLRPVCIRGPLNHVIAAAMMEKQPDMFLCGVQTTSRPPIFNEIPGHDYHFTSEDEMLDDIRNKKFIEYCTNDNYLYGISIDSVKECLNQGRHCVLNTNFARSVRILKSVANIQPMVIYAACSKEQIRTWAPRGYFVPEYFVDTIFHNDEIDRRD</sequence>
<dbReference type="PANTHER" id="PTHR23122">
    <property type="entry name" value="MEMBRANE-ASSOCIATED GUANYLATE KINASE MAGUK"/>
    <property type="match status" value="1"/>
</dbReference>
<evidence type="ECO:0000313" key="3">
    <source>
        <dbReference type="Proteomes" id="UP001432322"/>
    </source>
</evidence>
<feature type="non-terminal residue" evidence="2">
    <location>
        <position position="165"/>
    </location>
</feature>
<proteinExistence type="predicted"/>
<organism evidence="2 3">
    <name type="scientific">Pristionchus fissidentatus</name>
    <dbReference type="NCBI Taxonomy" id="1538716"/>
    <lineage>
        <taxon>Eukaryota</taxon>
        <taxon>Metazoa</taxon>
        <taxon>Ecdysozoa</taxon>
        <taxon>Nematoda</taxon>
        <taxon>Chromadorea</taxon>
        <taxon>Rhabditida</taxon>
        <taxon>Rhabditina</taxon>
        <taxon>Diplogasteromorpha</taxon>
        <taxon>Diplogasteroidea</taxon>
        <taxon>Neodiplogasteridae</taxon>
        <taxon>Pristionchus</taxon>
    </lineage>
</organism>
<feature type="domain" description="Guanylate kinase-like" evidence="1">
    <location>
        <begin position="13"/>
        <end position="165"/>
    </location>
</feature>
<dbReference type="InterPro" id="IPR008144">
    <property type="entry name" value="Guanylate_kin-like_dom"/>
</dbReference>
<keyword evidence="3" id="KW-1185">Reference proteome</keyword>
<feature type="non-terminal residue" evidence="2">
    <location>
        <position position="1"/>
    </location>
</feature>
<dbReference type="InterPro" id="IPR008145">
    <property type="entry name" value="GK/Ca_channel_bsu"/>
</dbReference>
<dbReference type="Gene3D" id="3.40.50.300">
    <property type="entry name" value="P-loop containing nucleotide triphosphate hydrolases"/>
    <property type="match status" value="1"/>
</dbReference>
<dbReference type="AlphaFoldDB" id="A0AAV5VLN5"/>
<reference evidence="2" key="1">
    <citation type="submission" date="2023-10" db="EMBL/GenBank/DDBJ databases">
        <title>Genome assembly of Pristionchus species.</title>
        <authorList>
            <person name="Yoshida K."/>
            <person name="Sommer R.J."/>
        </authorList>
    </citation>
    <scope>NUCLEOTIDE SEQUENCE</scope>
    <source>
        <strain evidence="2">RS5133</strain>
    </source>
</reference>
<dbReference type="Pfam" id="PF00625">
    <property type="entry name" value="Guanylate_kin"/>
    <property type="match status" value="1"/>
</dbReference>
<evidence type="ECO:0000313" key="2">
    <source>
        <dbReference type="EMBL" id="GMT20602.1"/>
    </source>
</evidence>
<dbReference type="PROSITE" id="PS50052">
    <property type="entry name" value="GUANYLATE_KINASE_2"/>
    <property type="match status" value="1"/>
</dbReference>
<comment type="caution">
    <text evidence="2">The sequence shown here is derived from an EMBL/GenBank/DDBJ whole genome shotgun (WGS) entry which is preliminary data.</text>
</comment>
<dbReference type="InterPro" id="IPR050716">
    <property type="entry name" value="MAGUK"/>
</dbReference>
<dbReference type="EMBL" id="BTSY01000003">
    <property type="protein sequence ID" value="GMT20602.1"/>
    <property type="molecule type" value="Genomic_DNA"/>
</dbReference>
<protein>
    <recommendedName>
        <fullName evidence="1">Guanylate kinase-like domain-containing protein</fullName>
    </recommendedName>
</protein>
<dbReference type="InterPro" id="IPR027417">
    <property type="entry name" value="P-loop_NTPase"/>
</dbReference>
<evidence type="ECO:0000259" key="1">
    <source>
        <dbReference type="PROSITE" id="PS50052"/>
    </source>
</evidence>
<gene>
    <name evidence="2" type="ORF">PFISCL1PPCAC_11899</name>
</gene>
<dbReference type="SUPFAM" id="SSF52540">
    <property type="entry name" value="P-loop containing nucleoside triphosphate hydrolases"/>
    <property type="match status" value="1"/>
</dbReference>
<dbReference type="Gene3D" id="3.30.63.10">
    <property type="entry name" value="Guanylate Kinase phosphate binding domain"/>
    <property type="match status" value="1"/>
</dbReference>
<name>A0AAV5VLN5_9BILA</name>
<dbReference type="SMART" id="SM00072">
    <property type="entry name" value="GuKc"/>
    <property type="match status" value="1"/>
</dbReference>
<accession>A0AAV5VLN5</accession>
<dbReference type="Proteomes" id="UP001432322">
    <property type="component" value="Unassembled WGS sequence"/>
</dbReference>